<evidence type="ECO:0000313" key="1">
    <source>
        <dbReference type="EMBL" id="PMF19505.1"/>
    </source>
</evidence>
<comment type="caution">
    <text evidence="1">The sequence shown here is derived from an EMBL/GenBank/DDBJ whole genome shotgun (WGS) entry which is preliminary data.</text>
</comment>
<dbReference type="EMBL" id="MCSW01000190">
    <property type="protein sequence ID" value="PMF19505.1"/>
    <property type="molecule type" value="Genomic_DNA"/>
</dbReference>
<proteinExistence type="predicted"/>
<evidence type="ECO:0000313" key="2">
    <source>
        <dbReference type="Proteomes" id="UP000235405"/>
    </source>
</evidence>
<accession>A0A2N7CBQ5</accession>
<dbReference type="AlphaFoldDB" id="A0A2N7CBQ5"/>
<gene>
    <name evidence="1" type="ORF">BCV19_13165</name>
</gene>
<name>A0A2N7CBQ5_VIBSP</name>
<protein>
    <submittedName>
        <fullName evidence="1">Uncharacterized protein</fullName>
    </submittedName>
</protein>
<organism evidence="1 2">
    <name type="scientific">Vibrio splendidus</name>
    <dbReference type="NCBI Taxonomy" id="29497"/>
    <lineage>
        <taxon>Bacteria</taxon>
        <taxon>Pseudomonadati</taxon>
        <taxon>Pseudomonadota</taxon>
        <taxon>Gammaproteobacteria</taxon>
        <taxon>Vibrionales</taxon>
        <taxon>Vibrionaceae</taxon>
        <taxon>Vibrio</taxon>
    </lineage>
</organism>
<reference evidence="2" key="1">
    <citation type="submission" date="2016-07" db="EMBL/GenBank/DDBJ databases">
        <title>Nontailed viruses are major unrecognized killers of bacteria in the ocean.</title>
        <authorList>
            <person name="Kauffman K."/>
            <person name="Hussain F."/>
            <person name="Yang J."/>
            <person name="Arevalo P."/>
            <person name="Brown J."/>
            <person name="Cutler M."/>
            <person name="Kelly L."/>
            <person name="Polz M.F."/>
        </authorList>
    </citation>
    <scope>NUCLEOTIDE SEQUENCE [LARGE SCALE GENOMIC DNA]</scope>
    <source>
        <strain evidence="2">10N.286.54.F3</strain>
    </source>
</reference>
<dbReference type="Proteomes" id="UP000235405">
    <property type="component" value="Unassembled WGS sequence"/>
</dbReference>
<sequence length="76" mass="9119">MNIIHQELKNDLVRFSIKKNRTSKLDSFKYEILILRQYGLSYQKISNWLLNKKSLKTSISNLAYMINHVWENESND</sequence>